<keyword evidence="2" id="KW-1185">Reference proteome</keyword>
<dbReference type="STRING" id="1280946.HY29_10270"/>
<dbReference type="PATRIC" id="fig|1280946.3.peg.850"/>
<evidence type="ECO:0000313" key="2">
    <source>
        <dbReference type="Proteomes" id="UP000027037"/>
    </source>
</evidence>
<accession>A0A062UGQ3</accession>
<comment type="caution">
    <text evidence="1">The sequence shown here is derived from an EMBL/GenBank/DDBJ whole genome shotgun (WGS) entry which is preliminary data.</text>
</comment>
<reference evidence="1 2" key="1">
    <citation type="journal article" date="2014" name="Antonie Van Leeuwenhoek">
        <title>Hyphomonas beringensis sp. nov. and Hyphomonas chukchiensis sp. nov., isolated from surface seawater of the Bering Sea and Chukchi Sea.</title>
        <authorList>
            <person name="Li C."/>
            <person name="Lai Q."/>
            <person name="Li G."/>
            <person name="Dong C."/>
            <person name="Wang J."/>
            <person name="Liao Y."/>
            <person name="Shao Z."/>
        </authorList>
    </citation>
    <scope>NUCLEOTIDE SEQUENCE [LARGE SCALE GENOMIC DNA]</scope>
    <source>
        <strain evidence="1 2">25B14_1</strain>
    </source>
</reference>
<proteinExistence type="predicted"/>
<dbReference type="EMBL" id="AWFF01000027">
    <property type="protein sequence ID" value="KCZ55744.1"/>
    <property type="molecule type" value="Genomic_DNA"/>
</dbReference>
<protein>
    <submittedName>
        <fullName evidence="1">Uncharacterized protein</fullName>
    </submittedName>
</protein>
<gene>
    <name evidence="1" type="ORF">HY29_10270</name>
</gene>
<dbReference type="AlphaFoldDB" id="A0A062UGQ3"/>
<name>A0A062UGQ3_9PROT</name>
<sequence>MSTTMVVGQWSTQMKLNKEMLLGYSNRRDEKNDTMVGCKGGGRKKRRGGWSFWGWW</sequence>
<organism evidence="1 2">
    <name type="scientific">Hyphomonas beringensis</name>
    <dbReference type="NCBI Taxonomy" id="1280946"/>
    <lineage>
        <taxon>Bacteria</taxon>
        <taxon>Pseudomonadati</taxon>
        <taxon>Pseudomonadota</taxon>
        <taxon>Alphaproteobacteria</taxon>
        <taxon>Hyphomonadales</taxon>
        <taxon>Hyphomonadaceae</taxon>
        <taxon>Hyphomonas</taxon>
    </lineage>
</organism>
<evidence type="ECO:0000313" key="1">
    <source>
        <dbReference type="EMBL" id="KCZ55744.1"/>
    </source>
</evidence>
<dbReference type="Proteomes" id="UP000027037">
    <property type="component" value="Unassembled WGS sequence"/>
</dbReference>